<dbReference type="AlphaFoldDB" id="B0N3D2"/>
<dbReference type="GO" id="GO:0022857">
    <property type="term" value="F:transmembrane transporter activity"/>
    <property type="evidence" value="ECO:0007669"/>
    <property type="project" value="InterPro"/>
</dbReference>
<reference evidence="2" key="2">
    <citation type="submission" date="2014-06" db="EMBL/GenBank/DDBJ databases">
        <title>Draft genome sequence of Clostridium ramosum(DSM 1402).</title>
        <authorList>
            <person name="Sudarsanam P."/>
            <person name="Ley R."/>
            <person name="Guruge J."/>
            <person name="Turnbaugh P.J."/>
            <person name="Mahowald M."/>
            <person name="Liep D."/>
            <person name="Gordon J."/>
        </authorList>
    </citation>
    <scope>NUCLEOTIDE SEQUENCE</scope>
    <source>
        <strain evidence="2">DSM 1402</strain>
    </source>
</reference>
<dbReference type="EMBL" id="ABFX02000004">
    <property type="protein sequence ID" value="EDS18953.1"/>
    <property type="molecule type" value="Genomic_DNA"/>
</dbReference>
<keyword evidence="1" id="KW-0472">Membrane</keyword>
<feature type="transmembrane region" description="Helical" evidence="1">
    <location>
        <begin position="83"/>
        <end position="104"/>
    </location>
</feature>
<dbReference type="HOGENOM" id="CLU_108875_0_0_9"/>
<dbReference type="Pfam" id="PF12822">
    <property type="entry name" value="ECF_trnsprt"/>
    <property type="match status" value="1"/>
</dbReference>
<evidence type="ECO:0000256" key="1">
    <source>
        <dbReference type="SAM" id="Phobius"/>
    </source>
</evidence>
<evidence type="ECO:0000313" key="2">
    <source>
        <dbReference type="EMBL" id="EDS18953.1"/>
    </source>
</evidence>
<proteinExistence type="predicted"/>
<feature type="transmembrane region" description="Helical" evidence="1">
    <location>
        <begin position="116"/>
        <end position="140"/>
    </location>
</feature>
<keyword evidence="3" id="KW-1185">Reference proteome</keyword>
<evidence type="ECO:0000313" key="3">
    <source>
        <dbReference type="Proteomes" id="UP000005798"/>
    </source>
</evidence>
<gene>
    <name evidence="2" type="ORF">CLORAM_00949</name>
</gene>
<reference evidence="2" key="1">
    <citation type="submission" date="2007-11" db="EMBL/GenBank/DDBJ databases">
        <authorList>
            <person name="Fulton L."/>
            <person name="Clifton S."/>
            <person name="Fulton B."/>
            <person name="Xu J."/>
            <person name="Minx P."/>
            <person name="Pepin K.H."/>
            <person name="Johnson M."/>
            <person name="Thiruvilangam P."/>
            <person name="Bhonagiri V."/>
            <person name="Nash W.E."/>
            <person name="Mardis E.R."/>
            <person name="Wilson R.K."/>
        </authorList>
    </citation>
    <scope>NUCLEOTIDE SEQUENCE [LARGE SCALE GENOMIC DNA]</scope>
    <source>
        <strain evidence="2">DSM 1402</strain>
    </source>
</reference>
<organism evidence="2 3">
    <name type="scientific">Thomasclavelia ramosa DSM 1402</name>
    <dbReference type="NCBI Taxonomy" id="445974"/>
    <lineage>
        <taxon>Bacteria</taxon>
        <taxon>Bacillati</taxon>
        <taxon>Bacillota</taxon>
        <taxon>Erysipelotrichia</taxon>
        <taxon>Erysipelotrichales</taxon>
        <taxon>Coprobacillaceae</taxon>
        <taxon>Thomasclavelia</taxon>
    </lineage>
</organism>
<dbReference type="InterPro" id="IPR024529">
    <property type="entry name" value="ECF_trnsprt_substrate-spec"/>
</dbReference>
<feature type="transmembrane region" description="Helical" evidence="1">
    <location>
        <begin position="146"/>
        <end position="175"/>
    </location>
</feature>
<protein>
    <recommendedName>
        <fullName evidence="4">ECF transporter S component</fullName>
    </recommendedName>
</protein>
<keyword evidence="1" id="KW-0812">Transmembrane</keyword>
<evidence type="ECO:0008006" key="4">
    <source>
        <dbReference type="Google" id="ProtNLM"/>
    </source>
</evidence>
<feature type="transmembrane region" description="Helical" evidence="1">
    <location>
        <begin position="48"/>
        <end position="71"/>
    </location>
</feature>
<accession>B0N3D2</accession>
<comment type="caution">
    <text evidence="2">The sequence shown here is derived from an EMBL/GenBank/DDBJ whole genome shotgun (WGS) entry which is preliminary data.</text>
</comment>
<feature type="transmembrane region" description="Helical" evidence="1">
    <location>
        <begin position="16"/>
        <end position="36"/>
    </location>
</feature>
<dbReference type="Gene3D" id="1.10.1760.20">
    <property type="match status" value="1"/>
</dbReference>
<dbReference type="eggNOG" id="ENOG502ZW3A">
    <property type="taxonomic scope" value="Bacteria"/>
</dbReference>
<sequence>MFYKEGKMKNLSVRNIVLAGFFLAVGIVLPFFTMQIPSIGNMLLPMHIPVLICGFVCGWPLGLIVGFILPLLRSMLFTMPPMYPTALAMAFELAAYGALTGLFYNRLAKKPLNTYIALGIAMIGGRVIWGIISAILYGMAGQPFEFAIFIAGAFTNAIPGIILQLIVIPILIMALENAHLIKYNND</sequence>
<dbReference type="Proteomes" id="UP000005798">
    <property type="component" value="Unassembled WGS sequence"/>
</dbReference>
<name>B0N3D2_9FIRM</name>
<keyword evidence="1" id="KW-1133">Transmembrane helix</keyword>